<comment type="caution">
    <text evidence="1">The sequence shown here is derived from an EMBL/GenBank/DDBJ whole genome shotgun (WGS) entry which is preliminary data.</text>
</comment>
<evidence type="ECO:0000313" key="1">
    <source>
        <dbReference type="EMBL" id="KAJ8128101.1"/>
    </source>
</evidence>
<dbReference type="EMBL" id="JAPUUL010001187">
    <property type="protein sequence ID" value="KAJ8128101.1"/>
    <property type="molecule type" value="Genomic_DNA"/>
</dbReference>
<organism evidence="1 2">
    <name type="scientific">Lasiodiplodia mahajangana</name>
    <dbReference type="NCBI Taxonomy" id="1108764"/>
    <lineage>
        <taxon>Eukaryota</taxon>
        <taxon>Fungi</taxon>
        <taxon>Dikarya</taxon>
        <taxon>Ascomycota</taxon>
        <taxon>Pezizomycotina</taxon>
        <taxon>Dothideomycetes</taxon>
        <taxon>Dothideomycetes incertae sedis</taxon>
        <taxon>Botryosphaeriales</taxon>
        <taxon>Botryosphaeriaceae</taxon>
        <taxon>Lasiodiplodia</taxon>
    </lineage>
</organism>
<accession>A0ACC2JKX5</accession>
<protein>
    <submittedName>
        <fullName evidence="1">Uncharacterized protein</fullName>
    </submittedName>
</protein>
<name>A0ACC2JKX5_9PEZI</name>
<reference evidence="1" key="1">
    <citation type="submission" date="2022-12" db="EMBL/GenBank/DDBJ databases">
        <title>Genome Sequence of Lasiodiplodia mahajangana.</title>
        <authorList>
            <person name="Buettner E."/>
        </authorList>
    </citation>
    <scope>NUCLEOTIDE SEQUENCE</scope>
    <source>
        <strain evidence="1">VT137</strain>
    </source>
</reference>
<dbReference type="Proteomes" id="UP001153332">
    <property type="component" value="Unassembled WGS sequence"/>
</dbReference>
<sequence length="152" mass="16332">MGTGEAKCVLAQVADDTTSNLIPVSSATNSAVSSTSSTADVRNTESHRAYLPVGLGVGIPLALIFIGALVLFRMRMLSRRKKETAAEATQERFEKAELSGLSSVNLTELPETGYYELEAYETPRELIGTEEGLLHELSGPQTSITKNNKRSA</sequence>
<gene>
    <name evidence="1" type="ORF">O1611_g5535</name>
</gene>
<keyword evidence="2" id="KW-1185">Reference proteome</keyword>
<evidence type="ECO:0000313" key="2">
    <source>
        <dbReference type="Proteomes" id="UP001153332"/>
    </source>
</evidence>
<proteinExistence type="predicted"/>